<keyword evidence="2" id="KW-1185">Reference proteome</keyword>
<evidence type="ECO:0000313" key="1">
    <source>
        <dbReference type="EMBL" id="KAJ7092494.1"/>
    </source>
</evidence>
<gene>
    <name evidence="1" type="ORF">B0H15DRAFT_948037</name>
</gene>
<name>A0AAD6UBT8_9AGAR</name>
<accession>A0AAD6UBT8</accession>
<sequence>MIAEAKTICLELESKDETYSRNAAKDDQLEYQVDLAQSRHADIHTTIFRKSQALLFLQSADMTLRLCSAKLSEALNYPRHTVSSEHMTKMMKHAMLSAAEEHAFQTATNVQQAVLASPHVKPIGKTNIAHGNSAQVQLKTWGVAADAVAAMLDSYRRSVFENPAPTRNTDSPAEGPPVYDFKTAELDGA</sequence>
<reference evidence="1" key="1">
    <citation type="submission" date="2023-03" db="EMBL/GenBank/DDBJ databases">
        <title>Massive genome expansion in bonnet fungi (Mycena s.s.) driven by repeated elements and novel gene families across ecological guilds.</title>
        <authorList>
            <consortium name="Lawrence Berkeley National Laboratory"/>
            <person name="Harder C.B."/>
            <person name="Miyauchi S."/>
            <person name="Viragh M."/>
            <person name="Kuo A."/>
            <person name="Thoen E."/>
            <person name="Andreopoulos B."/>
            <person name="Lu D."/>
            <person name="Skrede I."/>
            <person name="Drula E."/>
            <person name="Henrissat B."/>
            <person name="Morin E."/>
            <person name="Kohler A."/>
            <person name="Barry K."/>
            <person name="LaButti K."/>
            <person name="Morin E."/>
            <person name="Salamov A."/>
            <person name="Lipzen A."/>
            <person name="Mereny Z."/>
            <person name="Hegedus B."/>
            <person name="Baldrian P."/>
            <person name="Stursova M."/>
            <person name="Weitz H."/>
            <person name="Taylor A."/>
            <person name="Grigoriev I.V."/>
            <person name="Nagy L.G."/>
            <person name="Martin F."/>
            <person name="Kauserud H."/>
        </authorList>
    </citation>
    <scope>NUCLEOTIDE SEQUENCE</scope>
    <source>
        <strain evidence="1">CBHHK173m</strain>
    </source>
</reference>
<organism evidence="1 2">
    <name type="scientific">Mycena belliarum</name>
    <dbReference type="NCBI Taxonomy" id="1033014"/>
    <lineage>
        <taxon>Eukaryota</taxon>
        <taxon>Fungi</taxon>
        <taxon>Dikarya</taxon>
        <taxon>Basidiomycota</taxon>
        <taxon>Agaricomycotina</taxon>
        <taxon>Agaricomycetes</taxon>
        <taxon>Agaricomycetidae</taxon>
        <taxon>Agaricales</taxon>
        <taxon>Marasmiineae</taxon>
        <taxon>Mycenaceae</taxon>
        <taxon>Mycena</taxon>
    </lineage>
</organism>
<proteinExistence type="predicted"/>
<protein>
    <submittedName>
        <fullName evidence="1">Uncharacterized protein</fullName>
    </submittedName>
</protein>
<dbReference type="EMBL" id="JARJCN010000018">
    <property type="protein sequence ID" value="KAJ7092494.1"/>
    <property type="molecule type" value="Genomic_DNA"/>
</dbReference>
<dbReference type="Proteomes" id="UP001222325">
    <property type="component" value="Unassembled WGS sequence"/>
</dbReference>
<evidence type="ECO:0000313" key="2">
    <source>
        <dbReference type="Proteomes" id="UP001222325"/>
    </source>
</evidence>
<comment type="caution">
    <text evidence="1">The sequence shown here is derived from an EMBL/GenBank/DDBJ whole genome shotgun (WGS) entry which is preliminary data.</text>
</comment>
<dbReference type="AlphaFoldDB" id="A0AAD6UBT8"/>